<organism evidence="1 2">
    <name type="scientific">Zea mays</name>
    <name type="common">Maize</name>
    <dbReference type="NCBI Taxonomy" id="4577"/>
    <lineage>
        <taxon>Eukaryota</taxon>
        <taxon>Viridiplantae</taxon>
        <taxon>Streptophyta</taxon>
        <taxon>Embryophyta</taxon>
        <taxon>Tracheophyta</taxon>
        <taxon>Spermatophyta</taxon>
        <taxon>Magnoliopsida</taxon>
        <taxon>Liliopsida</taxon>
        <taxon>Poales</taxon>
        <taxon>Poaceae</taxon>
        <taxon>PACMAD clade</taxon>
        <taxon>Panicoideae</taxon>
        <taxon>Andropogonodae</taxon>
        <taxon>Andropogoneae</taxon>
        <taxon>Tripsacinae</taxon>
        <taxon>Zea</taxon>
    </lineage>
</organism>
<dbReference type="InParanoid" id="A0A804UDA2"/>
<evidence type="ECO:0000313" key="1">
    <source>
        <dbReference type="EnsemblPlants" id="Zm00001eb307620_P001"/>
    </source>
</evidence>
<dbReference type="AlphaFoldDB" id="A0A804UDA2"/>
<protein>
    <submittedName>
        <fullName evidence="1">Uncharacterized protein</fullName>
    </submittedName>
</protein>
<keyword evidence="2" id="KW-1185">Reference proteome</keyword>
<gene>
    <name evidence="1" type="primary">LOC103632383</name>
</gene>
<reference evidence="2" key="1">
    <citation type="submission" date="2015-12" db="EMBL/GenBank/DDBJ databases">
        <title>Update maize B73 reference genome by single molecule sequencing technologies.</title>
        <authorList>
            <consortium name="Maize Genome Sequencing Project"/>
            <person name="Ware D."/>
        </authorList>
    </citation>
    <scope>NUCLEOTIDE SEQUENCE [LARGE SCALE GENOMIC DNA]</scope>
    <source>
        <strain evidence="2">cv. B73</strain>
    </source>
</reference>
<evidence type="ECO:0000313" key="2">
    <source>
        <dbReference type="Proteomes" id="UP000007305"/>
    </source>
</evidence>
<name>A0A804UDA2_MAIZE</name>
<proteinExistence type="predicted"/>
<sequence>MAPRRFSQPSTSSSHNRALGPRHEIPCMLLKFPAPAVPGQISLQLGPALCVCSSLLSSPACRAPFVPVSRALASPELPCARLDLLPPRRSAVRTASSRTAPPTRAPPSSLCPWFFPLRSQPSKLPTLAPDLPWLYAPSQLCPLFGVFAPVEPAQPPFFPSLDLPARLAPPAPWFSARLAGHGGYACLLAVDGSAQATVAPREMVRVPAPGFRFRRADLCSVLAIFSASDLWRRRKLVSHYCLVHASTRSWSRRPNSPTFYYQFDYHRCCVRSRSLSPGRPRRQASPCRSSFFAQQGFILSAALQVRVLGGLAPPCRVRSSMLSTREDTGSR</sequence>
<reference evidence="1" key="3">
    <citation type="submission" date="2021-05" db="UniProtKB">
        <authorList>
            <consortium name="EnsemblPlants"/>
        </authorList>
    </citation>
    <scope>IDENTIFICATION</scope>
    <source>
        <strain evidence="1">cv. B73</strain>
    </source>
</reference>
<dbReference type="RefSeq" id="XP_008652443.1">
    <property type="nucleotide sequence ID" value="XM_008654221.2"/>
</dbReference>
<reference evidence="1" key="2">
    <citation type="submission" date="2019-07" db="EMBL/GenBank/DDBJ databases">
        <authorList>
            <person name="Seetharam A."/>
            <person name="Woodhouse M."/>
            <person name="Cannon E."/>
        </authorList>
    </citation>
    <scope>NUCLEOTIDE SEQUENCE [LARGE SCALE GENOMIC DNA]</scope>
    <source>
        <strain evidence="1">cv. B73</strain>
    </source>
</reference>
<dbReference type="GeneID" id="103632383"/>
<dbReference type="Proteomes" id="UP000007305">
    <property type="component" value="Chromosome 7"/>
</dbReference>
<dbReference type="Gramene" id="Zm00001eb307620_T001">
    <property type="protein sequence ID" value="Zm00001eb307620_P001"/>
    <property type="gene ID" value="Zm00001eb307620"/>
</dbReference>
<dbReference type="EnsemblPlants" id="Zm00001eb307620_T001">
    <property type="protein sequence ID" value="Zm00001eb307620_P001"/>
    <property type="gene ID" value="Zm00001eb307620"/>
</dbReference>
<dbReference type="KEGG" id="zma:103632383"/>
<accession>A0A804UDA2</accession>